<dbReference type="AlphaFoldDB" id="A0A5C3QQX9"/>
<protein>
    <submittedName>
        <fullName evidence="1">Uncharacterized protein</fullName>
    </submittedName>
</protein>
<evidence type="ECO:0000313" key="1">
    <source>
        <dbReference type="EMBL" id="TFL02689.1"/>
    </source>
</evidence>
<reference evidence="1 2" key="1">
    <citation type="journal article" date="2019" name="Nat. Ecol. Evol.">
        <title>Megaphylogeny resolves global patterns of mushroom evolution.</title>
        <authorList>
            <person name="Varga T."/>
            <person name="Krizsan K."/>
            <person name="Foldi C."/>
            <person name="Dima B."/>
            <person name="Sanchez-Garcia M."/>
            <person name="Sanchez-Ramirez S."/>
            <person name="Szollosi G.J."/>
            <person name="Szarkandi J.G."/>
            <person name="Papp V."/>
            <person name="Albert L."/>
            <person name="Andreopoulos W."/>
            <person name="Angelini C."/>
            <person name="Antonin V."/>
            <person name="Barry K.W."/>
            <person name="Bougher N.L."/>
            <person name="Buchanan P."/>
            <person name="Buyck B."/>
            <person name="Bense V."/>
            <person name="Catcheside P."/>
            <person name="Chovatia M."/>
            <person name="Cooper J."/>
            <person name="Damon W."/>
            <person name="Desjardin D."/>
            <person name="Finy P."/>
            <person name="Geml J."/>
            <person name="Haridas S."/>
            <person name="Hughes K."/>
            <person name="Justo A."/>
            <person name="Karasinski D."/>
            <person name="Kautmanova I."/>
            <person name="Kiss B."/>
            <person name="Kocsube S."/>
            <person name="Kotiranta H."/>
            <person name="LaButti K.M."/>
            <person name="Lechner B.E."/>
            <person name="Liimatainen K."/>
            <person name="Lipzen A."/>
            <person name="Lukacs Z."/>
            <person name="Mihaltcheva S."/>
            <person name="Morgado L.N."/>
            <person name="Niskanen T."/>
            <person name="Noordeloos M.E."/>
            <person name="Ohm R.A."/>
            <person name="Ortiz-Santana B."/>
            <person name="Ovrebo C."/>
            <person name="Racz N."/>
            <person name="Riley R."/>
            <person name="Savchenko A."/>
            <person name="Shiryaev A."/>
            <person name="Soop K."/>
            <person name="Spirin V."/>
            <person name="Szebenyi C."/>
            <person name="Tomsovsky M."/>
            <person name="Tulloss R.E."/>
            <person name="Uehling J."/>
            <person name="Grigoriev I.V."/>
            <person name="Vagvolgyi C."/>
            <person name="Papp T."/>
            <person name="Martin F.M."/>
            <person name="Miettinen O."/>
            <person name="Hibbett D.S."/>
            <person name="Nagy L.G."/>
        </authorList>
    </citation>
    <scope>NUCLEOTIDE SEQUENCE [LARGE SCALE GENOMIC DNA]</scope>
    <source>
        <strain evidence="1 2">CBS 309.79</strain>
    </source>
</reference>
<keyword evidence="2" id="KW-1185">Reference proteome</keyword>
<dbReference type="EMBL" id="ML178822">
    <property type="protein sequence ID" value="TFL02689.1"/>
    <property type="molecule type" value="Genomic_DNA"/>
</dbReference>
<gene>
    <name evidence="1" type="ORF">BDV98DRAFT_437806</name>
</gene>
<dbReference type="Proteomes" id="UP000305067">
    <property type="component" value="Unassembled WGS sequence"/>
</dbReference>
<proteinExistence type="predicted"/>
<accession>A0A5C3QQX9</accession>
<organism evidence="1 2">
    <name type="scientific">Pterulicium gracile</name>
    <dbReference type="NCBI Taxonomy" id="1884261"/>
    <lineage>
        <taxon>Eukaryota</taxon>
        <taxon>Fungi</taxon>
        <taxon>Dikarya</taxon>
        <taxon>Basidiomycota</taxon>
        <taxon>Agaricomycotina</taxon>
        <taxon>Agaricomycetes</taxon>
        <taxon>Agaricomycetidae</taxon>
        <taxon>Agaricales</taxon>
        <taxon>Pleurotineae</taxon>
        <taxon>Pterulaceae</taxon>
        <taxon>Pterulicium</taxon>
    </lineage>
</organism>
<evidence type="ECO:0000313" key="2">
    <source>
        <dbReference type="Proteomes" id="UP000305067"/>
    </source>
</evidence>
<name>A0A5C3QQX9_9AGAR</name>
<sequence length="103" mass="12063">MSFFLHSQRATYMPWADAADLRWLYHLHAASWPFPKLLHRCRAPAHPQHNMLLPAAGTIVRCTAPARFGQSRNFTNICSLQRTWILQKRMLCCIRRFHTQVSC</sequence>